<feature type="transmembrane region" description="Helical" evidence="6">
    <location>
        <begin position="186"/>
        <end position="206"/>
    </location>
</feature>
<feature type="transmembrane region" description="Helical" evidence="6">
    <location>
        <begin position="218"/>
        <end position="237"/>
    </location>
</feature>
<keyword evidence="6" id="KW-1133">Transmembrane helix</keyword>
<feature type="compositionally biased region" description="Basic and acidic residues" evidence="5">
    <location>
        <begin position="521"/>
        <end position="532"/>
    </location>
</feature>
<dbReference type="EMBL" id="CCKQ01008517">
    <property type="protein sequence ID" value="CDW79979.1"/>
    <property type="molecule type" value="Genomic_DNA"/>
</dbReference>
<keyword evidence="4" id="KW-0406">Ion transport</keyword>
<organism evidence="7 8">
    <name type="scientific">Stylonychia lemnae</name>
    <name type="common">Ciliate</name>
    <dbReference type="NCBI Taxonomy" id="5949"/>
    <lineage>
        <taxon>Eukaryota</taxon>
        <taxon>Sar</taxon>
        <taxon>Alveolata</taxon>
        <taxon>Ciliophora</taxon>
        <taxon>Intramacronucleata</taxon>
        <taxon>Spirotrichea</taxon>
        <taxon>Stichotrichia</taxon>
        <taxon>Sporadotrichida</taxon>
        <taxon>Oxytrichidae</taxon>
        <taxon>Stylonychinae</taxon>
        <taxon>Stylonychia</taxon>
    </lineage>
</organism>
<dbReference type="InterPro" id="IPR018422">
    <property type="entry name" value="Cation/H_exchanger_CPA1"/>
</dbReference>
<keyword evidence="6" id="KW-0812">Transmembrane</keyword>
<evidence type="ECO:0000313" key="7">
    <source>
        <dbReference type="EMBL" id="CDW79979.1"/>
    </source>
</evidence>
<evidence type="ECO:0000313" key="8">
    <source>
        <dbReference type="Proteomes" id="UP000039865"/>
    </source>
</evidence>
<evidence type="ECO:0000256" key="1">
    <source>
        <dbReference type="ARBA" id="ARBA00004651"/>
    </source>
</evidence>
<dbReference type="Proteomes" id="UP000039865">
    <property type="component" value="Unassembled WGS sequence"/>
</dbReference>
<feature type="compositionally biased region" description="Basic residues" evidence="5">
    <location>
        <begin position="538"/>
        <end position="551"/>
    </location>
</feature>
<reference evidence="7 8" key="1">
    <citation type="submission" date="2014-06" db="EMBL/GenBank/DDBJ databases">
        <authorList>
            <person name="Swart Estienne"/>
        </authorList>
    </citation>
    <scope>NUCLEOTIDE SEQUENCE [LARGE SCALE GENOMIC DNA]</scope>
    <source>
        <strain evidence="7 8">130c</strain>
    </source>
</reference>
<dbReference type="GO" id="GO:0098719">
    <property type="term" value="P:sodium ion import across plasma membrane"/>
    <property type="evidence" value="ECO:0007669"/>
    <property type="project" value="TreeGrafter"/>
</dbReference>
<dbReference type="PANTHER" id="PTHR10110:SF86">
    <property type="entry name" value="SODIUM_HYDROGEN EXCHANGER 7"/>
    <property type="match status" value="1"/>
</dbReference>
<dbReference type="InParanoid" id="A0A078ACS0"/>
<dbReference type="AlphaFoldDB" id="A0A078ACS0"/>
<evidence type="ECO:0000256" key="4">
    <source>
        <dbReference type="ARBA" id="ARBA00023065"/>
    </source>
</evidence>
<feature type="transmembrane region" description="Helical" evidence="6">
    <location>
        <begin position="114"/>
        <end position="135"/>
    </location>
</feature>
<dbReference type="PANTHER" id="PTHR10110">
    <property type="entry name" value="SODIUM/HYDROGEN EXCHANGER"/>
    <property type="match status" value="1"/>
</dbReference>
<keyword evidence="6" id="KW-0472">Membrane</keyword>
<keyword evidence="3" id="KW-1003">Cell membrane</keyword>
<dbReference type="GO" id="GO:0005886">
    <property type="term" value="C:plasma membrane"/>
    <property type="evidence" value="ECO:0007669"/>
    <property type="project" value="UniProtKB-SubCell"/>
</dbReference>
<dbReference type="GO" id="GO:0015386">
    <property type="term" value="F:potassium:proton antiporter activity"/>
    <property type="evidence" value="ECO:0007669"/>
    <property type="project" value="TreeGrafter"/>
</dbReference>
<evidence type="ECO:0000256" key="2">
    <source>
        <dbReference type="ARBA" id="ARBA00022448"/>
    </source>
</evidence>
<feature type="transmembrane region" description="Helical" evidence="6">
    <location>
        <begin position="308"/>
        <end position="328"/>
    </location>
</feature>
<feature type="transmembrane region" description="Helical" evidence="6">
    <location>
        <begin position="147"/>
        <end position="166"/>
    </location>
</feature>
<dbReference type="GO" id="GO:0015385">
    <property type="term" value="F:sodium:proton antiporter activity"/>
    <property type="evidence" value="ECO:0007669"/>
    <property type="project" value="InterPro"/>
</dbReference>
<feature type="region of interest" description="Disordered" evidence="5">
    <location>
        <begin position="521"/>
        <end position="570"/>
    </location>
</feature>
<evidence type="ECO:0000256" key="6">
    <source>
        <dbReference type="SAM" id="Phobius"/>
    </source>
</evidence>
<keyword evidence="8" id="KW-1185">Reference proteome</keyword>
<name>A0A078ACS0_STYLE</name>
<protein>
    <submittedName>
        <fullName evidence="7">Sodium hydrogen exchanger 6-like</fullName>
    </submittedName>
</protein>
<accession>A0A078ACS0</accession>
<feature type="compositionally biased region" description="Basic and acidic residues" evidence="5">
    <location>
        <begin position="554"/>
        <end position="564"/>
    </location>
</feature>
<feature type="transmembrane region" description="Helical" evidence="6">
    <location>
        <begin position="281"/>
        <end position="302"/>
    </location>
</feature>
<evidence type="ECO:0000256" key="3">
    <source>
        <dbReference type="ARBA" id="ARBA00022475"/>
    </source>
</evidence>
<gene>
    <name evidence="7" type="primary">Contig15994.g17044</name>
    <name evidence="7" type="ORF">STYLEM_8971</name>
</gene>
<feature type="transmembrane region" description="Helical" evidence="6">
    <location>
        <begin position="84"/>
        <end position="108"/>
    </location>
</feature>
<evidence type="ECO:0000256" key="5">
    <source>
        <dbReference type="SAM" id="MobiDB-lite"/>
    </source>
</evidence>
<keyword evidence="2" id="KW-0813">Transport</keyword>
<dbReference type="GO" id="GO:0051453">
    <property type="term" value="P:regulation of intracellular pH"/>
    <property type="evidence" value="ECO:0007669"/>
    <property type="project" value="TreeGrafter"/>
</dbReference>
<sequence length="570" mass="64739">MYECIVSPEHTDLSDDNHYDNHIPDFAVLIEMETHQVYQNQSGVFNNWCGSGIAFSRLLKPGEYGGDAQGVYTLKKERIFLDRLGTITLYGLSYLVSKVLAAAIILYGVRLFHTFYECLLLCIAVFATENFYMINQMGESGLKLPQILFMQSESLIFNTFLIVLSQTLHPSLAKQHMDLQFIMLRLFSNVFFTMVLGCSWAFLASYSLKQSHQNKDNNFDNFDILMMILSPIVSFLMAESFTISGLQALMTCAFIQSIYAQKNLENERAQLLLSIFRALSYTARAICDILMGIGLGLNLQTIGQIGPLYLIGSIALIQVLNNLGSYLINKKMEKKNLINHLESKILLCQNNTKGLLSYTLALQNFNPVIVSITVVNTIFTSLIIEPIVAFKIYRMIRAQKIKEIQNEEIVVIALDDNQIFDSTMIGESQEDNSSHYGCFKTCLLNFHYFTLSQWLVLESATSPTARLSRSQQFEKFEDSVDTQTQQVELSRLSYAMKYKSKRPHSQTTDYKRSKVTEGDIELMNRKSIDSRTEGGNGKAKKSASSRSKKGSKQFTEREKEEMKLKSSVFL</sequence>
<proteinExistence type="predicted"/>
<comment type="subcellular location">
    <subcellularLocation>
        <location evidence="1">Cell membrane</location>
        <topology evidence="1">Multi-pass membrane protein</topology>
    </subcellularLocation>
</comment>